<evidence type="ECO:0000313" key="3">
    <source>
        <dbReference type="Proteomes" id="UP000753802"/>
    </source>
</evidence>
<dbReference type="InterPro" id="IPR036291">
    <property type="entry name" value="NAD(P)-bd_dom_sf"/>
</dbReference>
<dbReference type="Gene3D" id="3.40.50.720">
    <property type="entry name" value="NAD(P)-binding Rossmann-like Domain"/>
    <property type="match status" value="1"/>
</dbReference>
<gene>
    <name evidence="2" type="ORF">GWC95_04000</name>
</gene>
<dbReference type="Gene3D" id="3.30.360.10">
    <property type="entry name" value="Dihydrodipicolinate Reductase, domain 2"/>
    <property type="match status" value="1"/>
</dbReference>
<dbReference type="RefSeq" id="WP_161817369.1">
    <property type="nucleotide sequence ID" value="NZ_JAACJS010000002.1"/>
</dbReference>
<feature type="domain" description="Gfo/Idh/MocA-like oxidoreductase N-terminal" evidence="1">
    <location>
        <begin position="3"/>
        <end position="130"/>
    </location>
</feature>
<dbReference type="SUPFAM" id="SSF51735">
    <property type="entry name" value="NAD(P)-binding Rossmann-fold domains"/>
    <property type="match status" value="1"/>
</dbReference>
<evidence type="ECO:0000259" key="1">
    <source>
        <dbReference type="Pfam" id="PF01408"/>
    </source>
</evidence>
<dbReference type="InterPro" id="IPR051450">
    <property type="entry name" value="Gfo/Idh/MocA_Oxidoreductases"/>
</dbReference>
<sequence>MHKVLVAGCGNIGAMYDWNTDSVLTHAKAFSMQGENEVFFFDIDREQATRVAERYHGQIAPVQNGELKLSGYDVVSVCTPTAQHFPLLKRAMEESVPVIICEKPVSLDAGELVELPQLYALSESKVLVNYMRRFQPAFKELRSFIDKLTIDEPVTNISIRYQRGFINNCSHALDLLAFLFRQPFIPASFVTARKDFDHFKNDPTLTAYAEWIGANVGIFGLQGIGYGHFEIDLHFKQYKIQFRNAGDVIDIFKAPVAENGPLAPLQLQTELSRNGCIHSYMLPVVQKAISLVERGGDDNFLEALQLNTTMLNLLNNQHHG</sequence>
<comment type="caution">
    <text evidence="2">The sequence shown here is derived from an EMBL/GenBank/DDBJ whole genome shotgun (WGS) entry which is preliminary data.</text>
</comment>
<reference evidence="2 3" key="1">
    <citation type="submission" date="2020-01" db="EMBL/GenBank/DDBJ databases">
        <title>Genome analysis.</title>
        <authorList>
            <person name="Wu S."/>
            <person name="Wang G."/>
        </authorList>
    </citation>
    <scope>NUCLEOTIDE SEQUENCE [LARGE SCALE GENOMIC DNA]</scope>
    <source>
        <strain evidence="2 3">SYL130</strain>
    </source>
</reference>
<dbReference type="EMBL" id="JAACJS010000002">
    <property type="protein sequence ID" value="NCI49071.1"/>
    <property type="molecule type" value="Genomic_DNA"/>
</dbReference>
<dbReference type="Pfam" id="PF01408">
    <property type="entry name" value="GFO_IDH_MocA"/>
    <property type="match status" value="1"/>
</dbReference>
<keyword evidence="3" id="KW-1185">Reference proteome</keyword>
<proteinExistence type="predicted"/>
<dbReference type="InterPro" id="IPR000683">
    <property type="entry name" value="Gfo/Idh/MocA-like_OxRdtase_N"/>
</dbReference>
<protein>
    <submittedName>
        <fullName evidence="2">Gfo/Idh/MocA family oxidoreductase</fullName>
    </submittedName>
</protein>
<dbReference type="Proteomes" id="UP000753802">
    <property type="component" value="Unassembled WGS sequence"/>
</dbReference>
<name>A0ABW9ZW15_9BACT</name>
<evidence type="ECO:0000313" key="2">
    <source>
        <dbReference type="EMBL" id="NCI49071.1"/>
    </source>
</evidence>
<dbReference type="PANTHER" id="PTHR43377:SF1">
    <property type="entry name" value="BILIVERDIN REDUCTASE A"/>
    <property type="match status" value="1"/>
</dbReference>
<organism evidence="2 3">
    <name type="scientific">Sediminibacterium roseum</name>
    <dbReference type="NCBI Taxonomy" id="1978412"/>
    <lineage>
        <taxon>Bacteria</taxon>
        <taxon>Pseudomonadati</taxon>
        <taxon>Bacteroidota</taxon>
        <taxon>Chitinophagia</taxon>
        <taxon>Chitinophagales</taxon>
        <taxon>Chitinophagaceae</taxon>
        <taxon>Sediminibacterium</taxon>
    </lineage>
</organism>
<dbReference type="PANTHER" id="PTHR43377">
    <property type="entry name" value="BILIVERDIN REDUCTASE A"/>
    <property type="match status" value="1"/>
</dbReference>
<accession>A0ABW9ZW15</accession>